<dbReference type="EMBL" id="CP001857">
    <property type="protein sequence ID" value="ADB57113.1"/>
    <property type="molecule type" value="Genomic_DNA"/>
</dbReference>
<protein>
    <recommendedName>
        <fullName evidence="2">UPF0173 metal-dependent hydrolase Arcpr_0036</fullName>
    </recommendedName>
</protein>
<evidence type="ECO:0000256" key="1">
    <source>
        <dbReference type="ARBA" id="ARBA00022801"/>
    </source>
</evidence>
<dbReference type="InterPro" id="IPR022877">
    <property type="entry name" value="UPF0173"/>
</dbReference>
<dbReference type="eggNOG" id="arCOG00497">
    <property type="taxonomic scope" value="Archaea"/>
</dbReference>
<dbReference type="GO" id="GO:0016787">
    <property type="term" value="F:hydrolase activity"/>
    <property type="evidence" value="ECO:0007669"/>
    <property type="project" value="UniProtKB-UniRule"/>
</dbReference>
<accession>D2RFN8</accession>
<dbReference type="HAMAP" id="MF_00457">
    <property type="entry name" value="UPF0173"/>
    <property type="match status" value="1"/>
</dbReference>
<dbReference type="PANTHER" id="PTHR43546:SF3">
    <property type="entry name" value="UPF0173 METAL-DEPENDENT HYDROLASE MJ1163"/>
    <property type="match status" value="1"/>
</dbReference>
<reference evidence="4 5" key="1">
    <citation type="journal article" date="2010" name="Stand. Genomic Sci.">
        <title>Complete genome sequence of Archaeoglobus profundus type strain (AV18).</title>
        <authorList>
            <person name="von Jan M."/>
            <person name="Lapidus A."/>
            <person name="Del Rio T.G."/>
            <person name="Copeland A."/>
            <person name="Tice H."/>
            <person name="Cheng J.F."/>
            <person name="Lucas S."/>
            <person name="Chen F."/>
            <person name="Nolan M."/>
            <person name="Goodwin L."/>
            <person name="Han C."/>
            <person name="Pitluck S."/>
            <person name="Liolios K."/>
            <person name="Ivanova N."/>
            <person name="Mavromatis K."/>
            <person name="Ovchinnikova G."/>
            <person name="Chertkov O."/>
            <person name="Pati A."/>
            <person name="Chen A."/>
            <person name="Palaniappan K."/>
            <person name="Land M."/>
            <person name="Hauser L."/>
            <person name="Chang Y.J."/>
            <person name="Jeffries C.D."/>
            <person name="Saunders E."/>
            <person name="Brettin T."/>
            <person name="Detter J.C."/>
            <person name="Chain P."/>
            <person name="Eichinger K."/>
            <person name="Huber H."/>
            <person name="Spring S."/>
            <person name="Rohde M."/>
            <person name="Goker M."/>
            <person name="Wirth R."/>
            <person name="Woyke T."/>
            <person name="Bristow J."/>
            <person name="Eisen J.A."/>
            <person name="Markowitz V."/>
            <person name="Hugenholtz P."/>
            <person name="Kyrpides N.C."/>
            <person name="Klenk H.P."/>
        </authorList>
    </citation>
    <scope>NUCLEOTIDE SEQUENCE [LARGE SCALE GENOMIC DNA]</scope>
    <source>
        <strain evidence="5">DSM 5631 / JCM 9629 / NBRC 100127 / Av18</strain>
    </source>
</reference>
<comment type="similarity">
    <text evidence="2">Belongs to the UPF0173 family.</text>
</comment>
<dbReference type="InterPro" id="IPR001279">
    <property type="entry name" value="Metallo-B-lactamas"/>
</dbReference>
<dbReference type="AlphaFoldDB" id="D2RFN8"/>
<dbReference type="NCBIfam" id="NF001911">
    <property type="entry name" value="PRK00685.1"/>
    <property type="match status" value="1"/>
</dbReference>
<gene>
    <name evidence="4" type="ordered locus">Arcpr_0036</name>
</gene>
<proteinExistence type="inferred from homology"/>
<dbReference type="GeneID" id="8738681"/>
<dbReference type="InterPro" id="IPR050114">
    <property type="entry name" value="UPF0173_UPF0282_UlaG_hydrolase"/>
</dbReference>
<dbReference type="InterPro" id="IPR036866">
    <property type="entry name" value="RibonucZ/Hydroxyglut_hydro"/>
</dbReference>
<organism evidence="4 5">
    <name type="scientific">Archaeoglobus profundus (strain DSM 5631 / JCM 9629 / NBRC 100127 / Av18)</name>
    <dbReference type="NCBI Taxonomy" id="572546"/>
    <lineage>
        <taxon>Archaea</taxon>
        <taxon>Methanobacteriati</taxon>
        <taxon>Methanobacteriota</taxon>
        <taxon>Archaeoglobi</taxon>
        <taxon>Archaeoglobales</taxon>
        <taxon>Archaeoglobaceae</taxon>
        <taxon>Archaeoglobus</taxon>
    </lineage>
</organism>
<dbReference type="Pfam" id="PF13483">
    <property type="entry name" value="Lactamase_B_3"/>
    <property type="match status" value="1"/>
</dbReference>
<dbReference type="KEGG" id="apo:Arcpr_0036"/>
<evidence type="ECO:0000313" key="5">
    <source>
        <dbReference type="Proteomes" id="UP000001901"/>
    </source>
</evidence>
<dbReference type="RefSeq" id="WP_012939449.1">
    <property type="nucleotide sequence ID" value="NC_013741.1"/>
</dbReference>
<evidence type="ECO:0000259" key="3">
    <source>
        <dbReference type="SMART" id="SM00849"/>
    </source>
</evidence>
<dbReference type="STRING" id="572546.Arcpr_0036"/>
<name>D2RFN8_ARCPA</name>
<evidence type="ECO:0000313" key="4">
    <source>
        <dbReference type="EMBL" id="ADB57113.1"/>
    </source>
</evidence>
<dbReference type="HOGENOM" id="CLU_070010_4_0_2"/>
<dbReference type="OrthoDB" id="28313at2157"/>
<evidence type="ECO:0000256" key="2">
    <source>
        <dbReference type="HAMAP-Rule" id="MF_00457"/>
    </source>
</evidence>
<dbReference type="SUPFAM" id="SSF56281">
    <property type="entry name" value="Metallo-hydrolase/oxidoreductase"/>
    <property type="match status" value="1"/>
</dbReference>
<keyword evidence="5" id="KW-1185">Reference proteome</keyword>
<dbReference type="PaxDb" id="572546-Arcpr_0036"/>
<dbReference type="Gene3D" id="3.60.15.10">
    <property type="entry name" value="Ribonuclease Z/Hydroxyacylglutathione hydrolase-like"/>
    <property type="match status" value="1"/>
</dbReference>
<dbReference type="PANTHER" id="PTHR43546">
    <property type="entry name" value="UPF0173 METAL-DEPENDENT HYDROLASE MJ1163-RELATED"/>
    <property type="match status" value="1"/>
</dbReference>
<sequence>MKITWLGHACFLLEGTKKIIIDPFLTGNPTAPVKPEEIDVDLILVTHGHGDHLGDAEAISKRCKAPIVAVYELAVYLAKRGCETIGMNIGGTLDYEGVKVSMVNAVHSADIVGNEIVSGGKAVGYVVEDGVSVYHAGDTDVFMDMQLIGEIYKPKVALLPIGGFYTMSPKTALKAIELLKPEIVVPMHYNTFPPIKQDPEEFKREAEKLGVKVVILKPGESFEV</sequence>
<keyword evidence="1 2" id="KW-0378">Hydrolase</keyword>
<dbReference type="Proteomes" id="UP000001901">
    <property type="component" value="Chromosome"/>
</dbReference>
<dbReference type="SMART" id="SM00849">
    <property type="entry name" value="Lactamase_B"/>
    <property type="match status" value="1"/>
</dbReference>
<feature type="domain" description="Metallo-beta-lactamase" evidence="3">
    <location>
        <begin position="7"/>
        <end position="188"/>
    </location>
</feature>